<dbReference type="EMBL" id="BJUG01000018">
    <property type="protein sequence ID" value="GEK38183.1"/>
    <property type="molecule type" value="Genomic_DNA"/>
</dbReference>
<dbReference type="Pfam" id="PF01381">
    <property type="entry name" value="HTH_3"/>
    <property type="match status" value="1"/>
</dbReference>
<evidence type="ECO:0000313" key="3">
    <source>
        <dbReference type="EMBL" id="OAQ57058.1"/>
    </source>
</evidence>
<dbReference type="Gene3D" id="1.10.260.40">
    <property type="entry name" value="lambda repressor-like DNA-binding domains"/>
    <property type="match status" value="1"/>
</dbReference>
<dbReference type="SUPFAM" id="SSF47413">
    <property type="entry name" value="lambda repressor-like DNA-binding domains"/>
    <property type="match status" value="1"/>
</dbReference>
<protein>
    <submittedName>
        <fullName evidence="3">Phage repressor protein</fullName>
    </submittedName>
</protein>
<reference evidence="2 5" key="2">
    <citation type="submission" date="2019-07" db="EMBL/GenBank/DDBJ databases">
        <title>Whole genome shotgun sequence of Enterococcus thailandicus NBRC 101867.</title>
        <authorList>
            <person name="Hosoyama A."/>
            <person name="Uohara A."/>
            <person name="Ohji S."/>
            <person name="Ichikawa N."/>
        </authorList>
    </citation>
    <scope>NUCLEOTIDE SEQUENCE [LARGE SCALE GENOMIC DNA]</scope>
    <source>
        <strain evidence="2 5">NBRC 101867</strain>
    </source>
</reference>
<sequence length="71" mass="8188">MVNTQKLKRIIYERGHTQQELADLIGIDRSTFYRKMKNGGDFSVKEARKLAEEVPLTNLEAVDIFFSQEVA</sequence>
<dbReference type="Proteomes" id="UP000321361">
    <property type="component" value="Unassembled WGS sequence"/>
</dbReference>
<dbReference type="AlphaFoldDB" id="A0A179EV25"/>
<evidence type="ECO:0000259" key="1">
    <source>
        <dbReference type="Pfam" id="PF01381"/>
    </source>
</evidence>
<comment type="caution">
    <text evidence="3">The sequence shown here is derived from an EMBL/GenBank/DDBJ whole genome shotgun (WGS) entry which is preliminary data.</text>
</comment>
<dbReference type="GO" id="GO:0003677">
    <property type="term" value="F:DNA binding"/>
    <property type="evidence" value="ECO:0007669"/>
    <property type="project" value="InterPro"/>
</dbReference>
<evidence type="ECO:0000313" key="5">
    <source>
        <dbReference type="Proteomes" id="UP000321361"/>
    </source>
</evidence>
<name>A0A179EV25_ENTTH</name>
<dbReference type="InterPro" id="IPR010982">
    <property type="entry name" value="Lambda_DNA-bd_dom_sf"/>
</dbReference>
<feature type="domain" description="HTH cro/C1-type" evidence="1">
    <location>
        <begin position="9"/>
        <end position="52"/>
    </location>
</feature>
<dbReference type="Proteomes" id="UP000078516">
    <property type="component" value="Unassembled WGS sequence"/>
</dbReference>
<dbReference type="OrthoDB" id="2224275at2"/>
<proteinExistence type="predicted"/>
<keyword evidence="4" id="KW-1185">Reference proteome</keyword>
<dbReference type="CDD" id="cd00093">
    <property type="entry name" value="HTH_XRE"/>
    <property type="match status" value="1"/>
</dbReference>
<evidence type="ECO:0000313" key="4">
    <source>
        <dbReference type="Proteomes" id="UP000078516"/>
    </source>
</evidence>
<dbReference type="InterPro" id="IPR001387">
    <property type="entry name" value="Cro/C1-type_HTH"/>
</dbReference>
<gene>
    <name evidence="3" type="ORF">A6E74_01395</name>
    <name evidence="2" type="ORF">ETH01_24700</name>
</gene>
<reference evidence="3 4" key="1">
    <citation type="submission" date="2016-04" db="EMBL/GenBank/DDBJ databases">
        <title>Draft genome of an Enterococcus thailandicus strain isolated from bovine feces.</title>
        <authorList>
            <person name="Beukers A.G."/>
            <person name="Zaheer R."/>
            <person name="Goji N."/>
            <person name="Cook S.R."/>
            <person name="Amoako K."/>
            <person name="Chaves A.V."/>
            <person name="Ward M.P."/>
            <person name="Mcallister T.A."/>
        </authorList>
    </citation>
    <scope>NUCLEOTIDE SEQUENCE [LARGE SCALE GENOMIC DNA]</scope>
    <source>
        <strain evidence="3 4">F0711D 46</strain>
    </source>
</reference>
<dbReference type="RefSeq" id="WP_067480972.1">
    <property type="nucleotide sequence ID" value="NZ_BJUG01000018.1"/>
</dbReference>
<dbReference type="PATRIC" id="fig|417368.6.peg.252"/>
<organism evidence="3 4">
    <name type="scientific">Enterococcus thailandicus</name>
    <dbReference type="NCBI Taxonomy" id="417368"/>
    <lineage>
        <taxon>Bacteria</taxon>
        <taxon>Bacillati</taxon>
        <taxon>Bacillota</taxon>
        <taxon>Bacilli</taxon>
        <taxon>Lactobacillales</taxon>
        <taxon>Enterococcaceae</taxon>
        <taxon>Enterococcus</taxon>
    </lineage>
</organism>
<dbReference type="EMBL" id="LWMN01000001">
    <property type="protein sequence ID" value="OAQ57058.1"/>
    <property type="molecule type" value="Genomic_DNA"/>
</dbReference>
<evidence type="ECO:0000313" key="2">
    <source>
        <dbReference type="EMBL" id="GEK38183.1"/>
    </source>
</evidence>
<accession>A0A179EV25</accession>